<protein>
    <submittedName>
        <fullName evidence="1">Uncharacterized protein</fullName>
    </submittedName>
</protein>
<name>A0A975NJ48_9BRAD</name>
<organism evidence="1 2">
    <name type="scientific">Bradyrhizobium sediminis</name>
    <dbReference type="NCBI Taxonomy" id="2840469"/>
    <lineage>
        <taxon>Bacteria</taxon>
        <taxon>Pseudomonadati</taxon>
        <taxon>Pseudomonadota</taxon>
        <taxon>Alphaproteobacteria</taxon>
        <taxon>Hyphomicrobiales</taxon>
        <taxon>Nitrobacteraceae</taxon>
        <taxon>Bradyrhizobium</taxon>
    </lineage>
</organism>
<dbReference type="EMBL" id="CP076135">
    <property type="protein sequence ID" value="QWG16118.1"/>
    <property type="molecule type" value="Genomic_DNA"/>
</dbReference>
<evidence type="ECO:0000313" key="1">
    <source>
        <dbReference type="EMBL" id="QWG16118.1"/>
    </source>
</evidence>
<dbReference type="AlphaFoldDB" id="A0A975NJ48"/>
<accession>A0A975NJ48</accession>
<proteinExistence type="predicted"/>
<dbReference type="KEGG" id="bsei:KMZ68_13800"/>
<reference evidence="1" key="1">
    <citation type="submission" date="2021-06" db="EMBL/GenBank/DDBJ databases">
        <title>Bradyrhizobium sp. S2-11-2 Genome sequencing.</title>
        <authorList>
            <person name="Jin L."/>
        </authorList>
    </citation>
    <scope>NUCLEOTIDE SEQUENCE</scope>
    <source>
        <strain evidence="1">S2-11-2</strain>
    </source>
</reference>
<sequence length="298" mass="30444">MASFLDNCDFNATSTGTGDFVVASAITGHQTPASAGAVNAAVYRYFARSADLSQWEVGYDAYTSASVTLGRTNVLFNSAGTGTGSGQTGAGSKVNFSTVPKVAIVPLAEDMIFPPASTTDNAALRADGTGGRTYQNSALIIADTTAALSRSGGGGVPVEGTNTNDDAASGYVGEYIVATLGYASRVTLTNTTGVSLTSISLGTGDWEASGTGYTEVTGSPANNNYNIVSLSTTNNTLDTTEGLYIYMAPMTISATVANGVGPARKSLSGTTTLYLVSQSAFTAGTFKAWGQVRARRPR</sequence>
<evidence type="ECO:0000313" key="2">
    <source>
        <dbReference type="Proteomes" id="UP000680805"/>
    </source>
</evidence>
<gene>
    <name evidence="1" type="ORF">KMZ68_13800</name>
</gene>
<dbReference type="RefSeq" id="WP_215611856.1">
    <property type="nucleotide sequence ID" value="NZ_CP076135.1"/>
</dbReference>
<dbReference type="Proteomes" id="UP000680805">
    <property type="component" value="Chromosome"/>
</dbReference>